<name>A0A9P3HA61_9FUNG</name>
<organism evidence="11 12">
    <name type="scientific">Entomortierella parvispora</name>
    <dbReference type="NCBI Taxonomy" id="205924"/>
    <lineage>
        <taxon>Eukaryota</taxon>
        <taxon>Fungi</taxon>
        <taxon>Fungi incertae sedis</taxon>
        <taxon>Mucoromycota</taxon>
        <taxon>Mortierellomycotina</taxon>
        <taxon>Mortierellomycetes</taxon>
        <taxon>Mortierellales</taxon>
        <taxon>Mortierellaceae</taxon>
        <taxon>Entomortierella</taxon>
    </lineage>
</organism>
<dbReference type="GO" id="GO:0072354">
    <property type="term" value="F:histone H3T3 kinase activity"/>
    <property type="evidence" value="ECO:0007669"/>
    <property type="project" value="TreeGrafter"/>
</dbReference>
<protein>
    <recommendedName>
        <fullName evidence="1">non-specific serine/threonine protein kinase</fullName>
        <ecNumber evidence="1">2.7.11.1</ecNumber>
    </recommendedName>
</protein>
<feature type="compositionally biased region" description="Basic and acidic residues" evidence="9">
    <location>
        <begin position="326"/>
        <end position="345"/>
    </location>
</feature>
<feature type="region of interest" description="Disordered" evidence="9">
    <location>
        <begin position="421"/>
        <end position="440"/>
    </location>
</feature>
<evidence type="ECO:0000256" key="5">
    <source>
        <dbReference type="ARBA" id="ARBA00022777"/>
    </source>
</evidence>
<dbReference type="GO" id="GO:0035556">
    <property type="term" value="P:intracellular signal transduction"/>
    <property type="evidence" value="ECO:0007669"/>
    <property type="project" value="TreeGrafter"/>
</dbReference>
<reference evidence="11" key="1">
    <citation type="submission" date="2021-11" db="EMBL/GenBank/DDBJ databases">
        <authorList>
            <person name="Herlambang A."/>
            <person name="Guo Y."/>
            <person name="Takashima Y."/>
            <person name="Nishizawa T."/>
        </authorList>
    </citation>
    <scope>NUCLEOTIDE SEQUENCE</scope>
    <source>
        <strain evidence="11">E1425</strain>
    </source>
</reference>
<accession>A0A9P3HA61</accession>
<feature type="domain" description="Serine/threonine-protein kinase haspin C-terminal" evidence="10">
    <location>
        <begin position="964"/>
        <end position="1049"/>
    </location>
</feature>
<dbReference type="GO" id="GO:0005524">
    <property type="term" value="F:ATP binding"/>
    <property type="evidence" value="ECO:0007669"/>
    <property type="project" value="UniProtKB-KW"/>
</dbReference>
<evidence type="ECO:0000256" key="3">
    <source>
        <dbReference type="ARBA" id="ARBA00022679"/>
    </source>
</evidence>
<keyword evidence="6" id="KW-0067">ATP-binding</keyword>
<feature type="compositionally biased region" description="Polar residues" evidence="9">
    <location>
        <begin position="29"/>
        <end position="39"/>
    </location>
</feature>
<keyword evidence="4" id="KW-0547">Nucleotide-binding</keyword>
<dbReference type="GO" id="GO:0005737">
    <property type="term" value="C:cytoplasm"/>
    <property type="evidence" value="ECO:0007669"/>
    <property type="project" value="TreeGrafter"/>
</dbReference>
<feature type="compositionally biased region" description="Basic and acidic residues" evidence="9">
    <location>
        <begin position="424"/>
        <end position="439"/>
    </location>
</feature>
<dbReference type="GO" id="GO:0000278">
    <property type="term" value="P:mitotic cell cycle"/>
    <property type="evidence" value="ECO:0007669"/>
    <property type="project" value="TreeGrafter"/>
</dbReference>
<comment type="caution">
    <text evidence="11">The sequence shown here is derived from an EMBL/GenBank/DDBJ whole genome shotgun (WGS) entry which is preliminary data.</text>
</comment>
<dbReference type="EMBL" id="BQFW01000007">
    <property type="protein sequence ID" value="GJJ72945.1"/>
    <property type="molecule type" value="Genomic_DNA"/>
</dbReference>
<evidence type="ECO:0000313" key="11">
    <source>
        <dbReference type="EMBL" id="GJJ72945.1"/>
    </source>
</evidence>
<keyword evidence="12" id="KW-1185">Reference proteome</keyword>
<keyword evidence="2" id="KW-0723">Serine/threonine-protein kinase</keyword>
<reference evidence="11" key="2">
    <citation type="journal article" date="2022" name="Microbiol. Resour. Announc.">
        <title>Whole-Genome Sequence of Entomortierella parvispora E1425, a Mucoromycotan Fungus Associated with Burkholderiaceae-Related Endosymbiotic Bacteria.</title>
        <authorList>
            <person name="Herlambang A."/>
            <person name="Guo Y."/>
            <person name="Takashima Y."/>
            <person name="Narisawa K."/>
            <person name="Ohta H."/>
            <person name="Nishizawa T."/>
        </authorList>
    </citation>
    <scope>NUCLEOTIDE SEQUENCE</scope>
    <source>
        <strain evidence="11">E1425</strain>
    </source>
</reference>
<comment type="catalytic activity">
    <reaction evidence="8">
        <text>L-seryl-[protein] + ATP = O-phospho-L-seryl-[protein] + ADP + H(+)</text>
        <dbReference type="Rhea" id="RHEA:17989"/>
        <dbReference type="Rhea" id="RHEA-COMP:9863"/>
        <dbReference type="Rhea" id="RHEA-COMP:11604"/>
        <dbReference type="ChEBI" id="CHEBI:15378"/>
        <dbReference type="ChEBI" id="CHEBI:29999"/>
        <dbReference type="ChEBI" id="CHEBI:30616"/>
        <dbReference type="ChEBI" id="CHEBI:83421"/>
        <dbReference type="ChEBI" id="CHEBI:456216"/>
        <dbReference type="EC" id="2.7.11.1"/>
    </reaction>
</comment>
<feature type="compositionally biased region" description="Basic and acidic residues" evidence="9">
    <location>
        <begin position="40"/>
        <end position="49"/>
    </location>
</feature>
<feature type="compositionally biased region" description="Acidic residues" evidence="9">
    <location>
        <begin position="232"/>
        <end position="242"/>
    </location>
</feature>
<feature type="compositionally biased region" description="Basic and acidic residues" evidence="9">
    <location>
        <begin position="166"/>
        <end position="175"/>
    </location>
</feature>
<feature type="region of interest" description="Disordered" evidence="9">
    <location>
        <begin position="367"/>
        <end position="410"/>
    </location>
</feature>
<feature type="region of interest" description="Disordered" evidence="9">
    <location>
        <begin position="497"/>
        <end position="520"/>
    </location>
</feature>
<dbReference type="OrthoDB" id="5327538at2759"/>
<feature type="region of interest" description="Disordered" evidence="9">
    <location>
        <begin position="556"/>
        <end position="632"/>
    </location>
</feature>
<feature type="compositionally biased region" description="Polar residues" evidence="9">
    <location>
        <begin position="507"/>
        <end position="517"/>
    </location>
</feature>
<gene>
    <name evidence="11" type="ORF">EMPS_05303</name>
</gene>
<dbReference type="InterPro" id="IPR011009">
    <property type="entry name" value="Kinase-like_dom_sf"/>
</dbReference>
<feature type="region of interest" description="Disordered" evidence="9">
    <location>
        <begin position="1"/>
        <end position="49"/>
    </location>
</feature>
<feature type="compositionally biased region" description="Polar residues" evidence="9">
    <location>
        <begin position="594"/>
        <end position="603"/>
    </location>
</feature>
<evidence type="ECO:0000256" key="9">
    <source>
        <dbReference type="SAM" id="MobiDB-lite"/>
    </source>
</evidence>
<dbReference type="PANTHER" id="PTHR24419:SF18">
    <property type="entry name" value="SERINE_THREONINE-PROTEIN KINASE HASPIN"/>
    <property type="match status" value="1"/>
</dbReference>
<dbReference type="SUPFAM" id="SSF56112">
    <property type="entry name" value="Protein kinase-like (PK-like)"/>
    <property type="match status" value="1"/>
</dbReference>
<feature type="region of interest" description="Disordered" evidence="9">
    <location>
        <begin position="120"/>
        <end position="245"/>
    </location>
</feature>
<sequence>MLETASLRSRHPAKPSLKTYGSRNRRVNAASSPNSSSDQKPVRKFDWDRIDQERKARIAEARARATRAQEIRPAVLPDSYFADADLEAQLYSDPGNNDSVNLSGPRSSDRACTIAEIVPSTQGSDSEPSQNNDLLQDQPKPTLGSSAGPGAHHGLAMTIPSTQDSDSEKELDRTPLKGRVFASSDTRALTRPGPQDSIASPRRRVTERASTAYRNSPRKLRATSQEKVFSEINEDDDMEDDSGSAHDDEVLFRTPSFDILQRLKQLPRPQFPAPQANLFALDPIPSISKAPIPEKSDTLRLVNNNDIKLKVNHSVLVKSRTGNYDHSGRNQRDTMENPFLDDHNDSPIIHAASRTSLLEKRRQLMEMQRHRSVHHLGSKPSSAASVALETPPIDRRHRTGSAQTNKTPLDSGQHMVAHYSRTTTPERDEQHSDPDHDSGVEQALGKRISTIQITPKREQAKLQRTSLFGSALRMARSSTAGSDSQVLHPLPLFLNRNVPGDSPVNPPNRQSPTSSSVPVIKSFRERYQNLSPVTDTLRKTPQHGPPATISPILEQTQKESQRQQSAELHGPTCRQNKESILPQSTPKLQEIEKQQSAISTLESVQKADQRPLRNTRSLRRPPSAPLGHQKSTFKPSVQELISFCEQDFFNQFRGDLSSHGPTHKGDKGCGILDFESFLPRDMSCTLTKIGEASYSEVYTVDLPTTLQKLSDSLPQFKSHRLNAYLAEAAEDNLAPQSKDMGSKPKLVMKVLPFVENQPSKSTAGRQAKNRQADDSSLLALEDIYRETMVSTQMIRGWKGFIGSFGALVVRGEYPKTFLSAWDHFKRENGTESYRPDTYTKDQLYCIILLPYGGIDLEHCPINNWCQAWSVLAQIAASLESKEQAPYWFEHRDLHWGNILVKGTQQSQIGFARRDDESNASDGDESCDWRHIPTFGILVQMIDFTLARMQGESGKLIYMDLEKDQDIFRGQNDYQFEIYRKMRKQVARDWAASCPRTNLFWLHYLADKLLTEKGLDRPRQSSTISKRKIGSKDSTAGTKTGSTIAIEDMTEVWCYERVQAVSQMNIDRHHAVSDEVTPSGYVLDMMLQAD</sequence>
<evidence type="ECO:0000256" key="1">
    <source>
        <dbReference type="ARBA" id="ARBA00012513"/>
    </source>
</evidence>
<dbReference type="InterPro" id="IPR024604">
    <property type="entry name" value="GSG2_C"/>
</dbReference>
<dbReference type="GO" id="GO:0005634">
    <property type="term" value="C:nucleus"/>
    <property type="evidence" value="ECO:0007669"/>
    <property type="project" value="TreeGrafter"/>
</dbReference>
<evidence type="ECO:0000256" key="2">
    <source>
        <dbReference type="ARBA" id="ARBA00022527"/>
    </source>
</evidence>
<dbReference type="SMART" id="SM01331">
    <property type="entry name" value="DUF3635"/>
    <property type="match status" value="1"/>
</dbReference>
<feature type="region of interest" description="Disordered" evidence="9">
    <location>
        <begin position="321"/>
        <end position="346"/>
    </location>
</feature>
<evidence type="ECO:0000259" key="10">
    <source>
        <dbReference type="SMART" id="SM01331"/>
    </source>
</evidence>
<dbReference type="Gene3D" id="1.10.510.10">
    <property type="entry name" value="Transferase(Phosphotransferase) domain 1"/>
    <property type="match status" value="1"/>
</dbReference>
<evidence type="ECO:0000256" key="6">
    <source>
        <dbReference type="ARBA" id="ARBA00022840"/>
    </source>
</evidence>
<comment type="catalytic activity">
    <reaction evidence="7">
        <text>L-threonyl-[protein] + ATP = O-phospho-L-threonyl-[protein] + ADP + H(+)</text>
        <dbReference type="Rhea" id="RHEA:46608"/>
        <dbReference type="Rhea" id="RHEA-COMP:11060"/>
        <dbReference type="Rhea" id="RHEA-COMP:11605"/>
        <dbReference type="ChEBI" id="CHEBI:15378"/>
        <dbReference type="ChEBI" id="CHEBI:30013"/>
        <dbReference type="ChEBI" id="CHEBI:30616"/>
        <dbReference type="ChEBI" id="CHEBI:61977"/>
        <dbReference type="ChEBI" id="CHEBI:456216"/>
        <dbReference type="EC" id="2.7.11.1"/>
    </reaction>
</comment>
<dbReference type="PANTHER" id="PTHR24419">
    <property type="entry name" value="INTERLEUKIN-1 RECEPTOR-ASSOCIATED KINASE"/>
    <property type="match status" value="1"/>
</dbReference>
<dbReference type="Proteomes" id="UP000827284">
    <property type="component" value="Unassembled WGS sequence"/>
</dbReference>
<feature type="compositionally biased region" description="Polar residues" evidence="9">
    <location>
        <begin position="400"/>
        <end position="410"/>
    </location>
</feature>
<dbReference type="AlphaFoldDB" id="A0A9P3HA61"/>
<evidence type="ECO:0000256" key="8">
    <source>
        <dbReference type="ARBA" id="ARBA00048679"/>
    </source>
</evidence>
<proteinExistence type="predicted"/>
<dbReference type="Pfam" id="PF12330">
    <property type="entry name" value="Haspin_kinase"/>
    <property type="match status" value="1"/>
</dbReference>
<evidence type="ECO:0000256" key="7">
    <source>
        <dbReference type="ARBA" id="ARBA00047899"/>
    </source>
</evidence>
<evidence type="ECO:0000256" key="4">
    <source>
        <dbReference type="ARBA" id="ARBA00022741"/>
    </source>
</evidence>
<dbReference type="EC" id="2.7.11.1" evidence="1"/>
<feature type="compositionally biased region" description="Polar residues" evidence="9">
    <location>
        <begin position="120"/>
        <end position="135"/>
    </location>
</feature>
<evidence type="ECO:0000313" key="12">
    <source>
        <dbReference type="Proteomes" id="UP000827284"/>
    </source>
</evidence>
<keyword evidence="3" id="KW-0808">Transferase</keyword>
<dbReference type="Gene3D" id="3.30.200.20">
    <property type="entry name" value="Phosphorylase Kinase, domain 1"/>
    <property type="match status" value="1"/>
</dbReference>
<keyword evidence="5 11" id="KW-0418">Kinase</keyword>